<feature type="transmembrane region" description="Helical" evidence="1">
    <location>
        <begin position="67"/>
        <end position="89"/>
    </location>
</feature>
<accession>A0A4P7CMI7</accession>
<dbReference type="GO" id="GO:0003676">
    <property type="term" value="F:nucleic acid binding"/>
    <property type="evidence" value="ECO:0007669"/>
    <property type="project" value="InterPro"/>
</dbReference>
<feature type="transmembrane region" description="Helical" evidence="1">
    <location>
        <begin position="5"/>
        <end position="21"/>
    </location>
</feature>
<dbReference type="InterPro" id="IPR012156">
    <property type="entry name" value="Cold_shock_CspA"/>
</dbReference>
<dbReference type="RefSeq" id="WP_162857444.1">
    <property type="nucleotide sequence ID" value="NZ_CP038145.1"/>
</dbReference>
<keyword evidence="1" id="KW-1133">Transmembrane helix</keyword>
<dbReference type="Pfam" id="PF06961">
    <property type="entry name" value="DUF1294"/>
    <property type="match status" value="1"/>
</dbReference>
<evidence type="ECO:0000313" key="2">
    <source>
        <dbReference type="EMBL" id="QBQ64637.1"/>
    </source>
</evidence>
<proteinExistence type="predicted"/>
<reference evidence="2 3" key="1">
    <citation type="submission" date="2019-03" db="EMBL/GenBank/DDBJ databases">
        <authorList>
            <person name="Che Y."/>
            <person name="Zhou L."/>
        </authorList>
    </citation>
    <scope>NUCLEOTIDE SEQUENCE [LARGE SCALE GENOMIC DNA]</scope>
    <source>
        <strain evidence="2 3">AIFJ1607</strain>
    </source>
</reference>
<name>A0A4P7CMI7_9PAST</name>
<dbReference type="EMBL" id="CP038145">
    <property type="protein sequence ID" value="QBQ64637.1"/>
    <property type="molecule type" value="Genomic_DNA"/>
</dbReference>
<protein>
    <submittedName>
        <fullName evidence="2">DUF1294 domain-containing protein</fullName>
    </submittedName>
</protein>
<keyword evidence="1" id="KW-0472">Membrane</keyword>
<dbReference type="AlphaFoldDB" id="A0A4P7CMI7"/>
<organism evidence="2 3">
    <name type="scientific">Actinobacillus indolicus</name>
    <dbReference type="NCBI Taxonomy" id="51049"/>
    <lineage>
        <taxon>Bacteria</taxon>
        <taxon>Pseudomonadati</taxon>
        <taxon>Pseudomonadota</taxon>
        <taxon>Gammaproteobacteria</taxon>
        <taxon>Pasteurellales</taxon>
        <taxon>Pasteurellaceae</taxon>
        <taxon>Actinobacillus</taxon>
    </lineage>
</organism>
<dbReference type="Proteomes" id="UP000294444">
    <property type="component" value="Chromosome"/>
</dbReference>
<keyword evidence="3" id="KW-1185">Reference proteome</keyword>
<gene>
    <name evidence="2" type="ORF">EXH44_10615</name>
</gene>
<evidence type="ECO:0000313" key="3">
    <source>
        <dbReference type="Proteomes" id="UP000294444"/>
    </source>
</evidence>
<dbReference type="KEGG" id="aio:EXH44_10615"/>
<evidence type="ECO:0000256" key="1">
    <source>
        <dbReference type="SAM" id="Phobius"/>
    </source>
</evidence>
<dbReference type="PIRSF" id="PIRSF002599">
    <property type="entry name" value="Cold_shock_A"/>
    <property type="match status" value="1"/>
</dbReference>
<dbReference type="InterPro" id="IPR010718">
    <property type="entry name" value="DUF1294"/>
</dbReference>
<sequence>MLIYLLIYLIFINLLSAYLMYKDKQKAIQKAWREPESNLLFLCFCGGFIGTYLVMKYARHKTKHWQFHVTVILSTLIWVIGLPIFYWYMQNY</sequence>
<keyword evidence="1" id="KW-0812">Transmembrane</keyword>
<feature type="transmembrane region" description="Helical" evidence="1">
    <location>
        <begin position="37"/>
        <end position="55"/>
    </location>
</feature>